<dbReference type="Proteomes" id="UP001315278">
    <property type="component" value="Unassembled WGS sequence"/>
</dbReference>
<protein>
    <submittedName>
        <fullName evidence="1">Uncharacterized protein</fullName>
    </submittedName>
</protein>
<gene>
    <name evidence="1" type="ORF">JQ615_26355</name>
</gene>
<keyword evidence="2" id="KW-1185">Reference proteome</keyword>
<reference evidence="2" key="1">
    <citation type="journal article" date="2021" name="ISME J.">
        <title>Evolutionary origin and ecological implication of a unique nif island in free-living Bradyrhizobium lineages.</title>
        <authorList>
            <person name="Tao J."/>
        </authorList>
    </citation>
    <scope>NUCLEOTIDE SEQUENCE [LARGE SCALE GENOMIC DNA]</scope>
    <source>
        <strain evidence="2">SZCCT0434</strain>
    </source>
</reference>
<accession>A0ABS5FRH5</accession>
<sequence length="89" mass="10824">MVDTDHANWARQLHFEQQLLVKAEVDIEDGWRRIRDQQDLIDWLQRAGHDTMQAERLVNLLKRTLVEWERHRSLIEQRVAYLEEQVTPH</sequence>
<dbReference type="RefSeq" id="WP_212399239.1">
    <property type="nucleotide sequence ID" value="NZ_JAFCJH010000032.1"/>
</dbReference>
<organism evidence="1 2">
    <name type="scientific">Bradyrhizobium jicamae</name>
    <dbReference type="NCBI Taxonomy" id="280332"/>
    <lineage>
        <taxon>Bacteria</taxon>
        <taxon>Pseudomonadati</taxon>
        <taxon>Pseudomonadota</taxon>
        <taxon>Alphaproteobacteria</taxon>
        <taxon>Hyphomicrobiales</taxon>
        <taxon>Nitrobacteraceae</taxon>
        <taxon>Bradyrhizobium</taxon>
    </lineage>
</organism>
<name>A0ABS5FRH5_9BRAD</name>
<comment type="caution">
    <text evidence="1">The sequence shown here is derived from an EMBL/GenBank/DDBJ whole genome shotgun (WGS) entry which is preliminary data.</text>
</comment>
<dbReference type="EMBL" id="JAFCJH010000032">
    <property type="protein sequence ID" value="MBR0798916.1"/>
    <property type="molecule type" value="Genomic_DNA"/>
</dbReference>
<proteinExistence type="predicted"/>
<evidence type="ECO:0000313" key="1">
    <source>
        <dbReference type="EMBL" id="MBR0798916.1"/>
    </source>
</evidence>
<evidence type="ECO:0000313" key="2">
    <source>
        <dbReference type="Proteomes" id="UP001315278"/>
    </source>
</evidence>